<sequence>MTGTKDGLSARDWRGDITYFVASNSNVAQSTENCSMQRPHRNYPHGGLEGLLRPVRGPSSGKMCAVVGPSKSARIAMQLLLKIIRIFSVVPCSPSRRIISSNNMLAQNHGWAL</sequence>
<proteinExistence type="predicted"/>
<name>A0A0D2EHF7_9EURO</name>
<accession>A0A0D2EHF7</accession>
<reference evidence="1 2" key="1">
    <citation type="submission" date="2015-01" db="EMBL/GenBank/DDBJ databases">
        <title>The Genome Sequence of Exophiala xenobiotica CBS118157.</title>
        <authorList>
            <consortium name="The Broad Institute Genomics Platform"/>
            <person name="Cuomo C."/>
            <person name="de Hoog S."/>
            <person name="Gorbushina A."/>
            <person name="Stielow B."/>
            <person name="Teixiera M."/>
            <person name="Abouelleil A."/>
            <person name="Chapman S.B."/>
            <person name="Priest M."/>
            <person name="Young S.K."/>
            <person name="Wortman J."/>
            <person name="Nusbaum C."/>
            <person name="Birren B."/>
        </authorList>
    </citation>
    <scope>NUCLEOTIDE SEQUENCE [LARGE SCALE GENOMIC DNA]</scope>
    <source>
        <strain evidence="1 2">CBS 118157</strain>
    </source>
</reference>
<gene>
    <name evidence="1" type="ORF">PV05_06398</name>
</gene>
<organism evidence="1 2">
    <name type="scientific">Exophiala xenobiotica</name>
    <dbReference type="NCBI Taxonomy" id="348802"/>
    <lineage>
        <taxon>Eukaryota</taxon>
        <taxon>Fungi</taxon>
        <taxon>Dikarya</taxon>
        <taxon>Ascomycota</taxon>
        <taxon>Pezizomycotina</taxon>
        <taxon>Eurotiomycetes</taxon>
        <taxon>Chaetothyriomycetidae</taxon>
        <taxon>Chaetothyriales</taxon>
        <taxon>Herpotrichiellaceae</taxon>
        <taxon>Exophiala</taxon>
    </lineage>
</organism>
<dbReference type="EMBL" id="KN847320">
    <property type="protein sequence ID" value="KIW54000.1"/>
    <property type="molecule type" value="Genomic_DNA"/>
</dbReference>
<dbReference type="AlphaFoldDB" id="A0A0D2EHF7"/>
<dbReference type="Proteomes" id="UP000054342">
    <property type="component" value="Unassembled WGS sequence"/>
</dbReference>
<keyword evidence="2" id="KW-1185">Reference proteome</keyword>
<protein>
    <submittedName>
        <fullName evidence="1">Uncharacterized protein</fullName>
    </submittedName>
</protein>
<evidence type="ECO:0000313" key="1">
    <source>
        <dbReference type="EMBL" id="KIW54000.1"/>
    </source>
</evidence>
<evidence type="ECO:0000313" key="2">
    <source>
        <dbReference type="Proteomes" id="UP000054342"/>
    </source>
</evidence>
<dbReference type="RefSeq" id="XP_013314584.1">
    <property type="nucleotide sequence ID" value="XM_013459130.1"/>
</dbReference>
<dbReference type="HOGENOM" id="CLU_2133556_0_0_1"/>
<dbReference type="GeneID" id="25328306"/>